<feature type="compositionally biased region" description="Acidic residues" evidence="1">
    <location>
        <begin position="14"/>
        <end position="34"/>
    </location>
</feature>
<dbReference type="Pfam" id="PF13489">
    <property type="entry name" value="Methyltransf_23"/>
    <property type="match status" value="1"/>
</dbReference>
<dbReference type="SUPFAM" id="SSF53335">
    <property type="entry name" value="S-adenosyl-L-methionine-dependent methyltransferases"/>
    <property type="match status" value="1"/>
</dbReference>
<keyword evidence="2" id="KW-0489">Methyltransferase</keyword>
<dbReference type="EMBL" id="KZ613746">
    <property type="protein sequence ID" value="PMD65634.1"/>
    <property type="molecule type" value="Genomic_DNA"/>
</dbReference>
<name>A0A2J6TRJ2_9HELO</name>
<dbReference type="CDD" id="cd02440">
    <property type="entry name" value="AdoMet_MTases"/>
    <property type="match status" value="1"/>
</dbReference>
<reference evidence="2 3" key="1">
    <citation type="submission" date="2016-04" db="EMBL/GenBank/DDBJ databases">
        <title>A degradative enzymes factory behind the ericoid mycorrhizal symbiosis.</title>
        <authorList>
            <consortium name="DOE Joint Genome Institute"/>
            <person name="Martino E."/>
            <person name="Morin E."/>
            <person name="Grelet G."/>
            <person name="Kuo A."/>
            <person name="Kohler A."/>
            <person name="Daghino S."/>
            <person name="Barry K."/>
            <person name="Choi C."/>
            <person name="Cichocki N."/>
            <person name="Clum A."/>
            <person name="Copeland A."/>
            <person name="Hainaut M."/>
            <person name="Haridas S."/>
            <person name="Labutti K."/>
            <person name="Lindquist E."/>
            <person name="Lipzen A."/>
            <person name="Khouja H.-R."/>
            <person name="Murat C."/>
            <person name="Ohm R."/>
            <person name="Olson A."/>
            <person name="Spatafora J."/>
            <person name="Veneault-Fourrey C."/>
            <person name="Henrissat B."/>
            <person name="Grigoriev I."/>
            <person name="Martin F."/>
            <person name="Perotto S."/>
        </authorList>
    </citation>
    <scope>NUCLEOTIDE SEQUENCE [LARGE SCALE GENOMIC DNA]</scope>
    <source>
        <strain evidence="2 3">E</strain>
    </source>
</reference>
<gene>
    <name evidence="2" type="ORF">K444DRAFT_608208</name>
</gene>
<protein>
    <submittedName>
        <fullName evidence="2">S-adenosyl-L-methionine-dependent methyltransferase</fullName>
    </submittedName>
</protein>
<dbReference type="GO" id="GO:0032259">
    <property type="term" value="P:methylation"/>
    <property type="evidence" value="ECO:0007669"/>
    <property type="project" value="UniProtKB-KW"/>
</dbReference>
<feature type="compositionally biased region" description="Basic and acidic residues" evidence="1">
    <location>
        <begin position="35"/>
        <end position="44"/>
    </location>
</feature>
<dbReference type="RefSeq" id="XP_024742538.1">
    <property type="nucleotide sequence ID" value="XM_024879329.1"/>
</dbReference>
<dbReference type="OrthoDB" id="2013972at2759"/>
<dbReference type="PANTHER" id="PTHR43591:SF24">
    <property type="entry name" value="2-METHOXY-6-POLYPRENYL-1,4-BENZOQUINOL METHYLASE, MITOCHONDRIAL"/>
    <property type="match status" value="1"/>
</dbReference>
<dbReference type="AlphaFoldDB" id="A0A2J6TRJ2"/>
<dbReference type="GeneID" id="36587406"/>
<evidence type="ECO:0000313" key="2">
    <source>
        <dbReference type="EMBL" id="PMD65634.1"/>
    </source>
</evidence>
<dbReference type="InParanoid" id="A0A2J6TRJ2"/>
<dbReference type="InterPro" id="IPR029063">
    <property type="entry name" value="SAM-dependent_MTases_sf"/>
</dbReference>
<dbReference type="STRING" id="1095630.A0A2J6TRJ2"/>
<evidence type="ECO:0000256" key="1">
    <source>
        <dbReference type="SAM" id="MobiDB-lite"/>
    </source>
</evidence>
<dbReference type="Gene3D" id="3.40.50.150">
    <property type="entry name" value="Vaccinia Virus protein VP39"/>
    <property type="match status" value="1"/>
</dbReference>
<accession>A0A2J6TRJ2</accession>
<organism evidence="2 3">
    <name type="scientific">Hyaloscypha bicolor E</name>
    <dbReference type="NCBI Taxonomy" id="1095630"/>
    <lineage>
        <taxon>Eukaryota</taxon>
        <taxon>Fungi</taxon>
        <taxon>Dikarya</taxon>
        <taxon>Ascomycota</taxon>
        <taxon>Pezizomycotina</taxon>
        <taxon>Leotiomycetes</taxon>
        <taxon>Helotiales</taxon>
        <taxon>Hyaloscyphaceae</taxon>
        <taxon>Hyaloscypha</taxon>
        <taxon>Hyaloscypha bicolor</taxon>
    </lineage>
</organism>
<evidence type="ECO:0000313" key="3">
    <source>
        <dbReference type="Proteomes" id="UP000235371"/>
    </source>
</evidence>
<feature type="compositionally biased region" description="Pro residues" evidence="1">
    <location>
        <begin position="1"/>
        <end position="12"/>
    </location>
</feature>
<dbReference type="GO" id="GO:0008168">
    <property type="term" value="F:methyltransferase activity"/>
    <property type="evidence" value="ECO:0007669"/>
    <property type="project" value="UniProtKB-KW"/>
</dbReference>
<keyword evidence="2" id="KW-0808">Transferase</keyword>
<sequence length="356" mass="41234">MEAPGPLTPPAPEVAEEDKDEEEEFDDEPPFDEWDLQHEHRDADSAYGDDTGSRMNYGSISESIYNFREENGRTYHAYRNGHSYVLPNDLREQYRMDLAYHSILRMFDGKPFFAPIENPQRIVDMGTGTGIWVVDVGDQYPSAHVLGIDISPIQPSWVPPNVEFRYDDINLPWVYEQPIDLVHSRICSGLAIRDWPKYLSESYRCLRPGGWVEAQEFYMEAKSDDDSFPPDSAIIQWHEACNKGFSLAGCNVRVSAQDLKSLMKEAGFVNIQMLEMKWPMSPWNEDEKLREAGLYMMDSTLRELRGISLEVLTKIQGWKIEDMDLLLAKVKKEWFREDIHGYWPLFVVYGQKPLDT</sequence>
<dbReference type="PANTHER" id="PTHR43591">
    <property type="entry name" value="METHYLTRANSFERASE"/>
    <property type="match status" value="1"/>
</dbReference>
<proteinExistence type="predicted"/>
<feature type="region of interest" description="Disordered" evidence="1">
    <location>
        <begin position="1"/>
        <end position="54"/>
    </location>
</feature>
<keyword evidence="3" id="KW-1185">Reference proteome</keyword>
<dbReference type="Proteomes" id="UP000235371">
    <property type="component" value="Unassembled WGS sequence"/>
</dbReference>